<reference evidence="1" key="1">
    <citation type="submission" date="2009-06" db="EMBL/GenBank/DDBJ databases">
        <title>Complete sequence plasmid 3 of Ralstonia pickettii 12D.</title>
        <authorList>
            <consortium name="US DOE Joint Genome Institute"/>
            <person name="Lucas S."/>
            <person name="Copeland A."/>
            <person name="Lapidus A."/>
            <person name="Glavina del Rio T."/>
            <person name="Dalin E."/>
            <person name="Tice H."/>
            <person name="Bruce D."/>
            <person name="Goodwin L."/>
            <person name="Pitluck S."/>
            <person name="Sims D."/>
            <person name="Meincke L."/>
            <person name="Brettin T."/>
            <person name="Detter J.C."/>
            <person name="Han C."/>
            <person name="Larimer F."/>
            <person name="Land M."/>
            <person name="Hauser L."/>
            <person name="Kyrpides N."/>
            <person name="Ovchinnikova G."/>
            <person name="Marsh T."/>
            <person name="Richardson P."/>
        </authorList>
    </citation>
    <scope>NUCLEOTIDE SEQUENCE [LARGE SCALE GENOMIC DNA]</scope>
    <source>
        <plasmid evidence="1">12D</plasmid>
        <plasmid evidence="1">pRp12D03</plasmid>
    </source>
</reference>
<geneLocation type="plasmid" evidence="1">
    <name>pRp12D03</name>
</geneLocation>
<keyword evidence="1" id="KW-0614">Plasmid</keyword>
<dbReference type="EMBL" id="CP001648">
    <property type="protein sequence ID" value="ACS66625.1"/>
    <property type="molecule type" value="Genomic_DNA"/>
</dbReference>
<evidence type="ECO:0000313" key="1">
    <source>
        <dbReference type="EMBL" id="ACS66625.1"/>
    </source>
</evidence>
<dbReference type="KEGG" id="rpf:Rpic12D_5402"/>
<gene>
    <name evidence="1" type="ordered locus">Rpic12D_5402</name>
</gene>
<proteinExistence type="predicted"/>
<accession>C6BRB7</accession>
<name>C6BRB7_RALP1</name>
<protein>
    <submittedName>
        <fullName evidence="1">Uncharacterized protein</fullName>
    </submittedName>
</protein>
<organism evidence="1">
    <name type="scientific">Ralstonia pickettii (strain 12D)</name>
    <dbReference type="NCBI Taxonomy" id="428406"/>
    <lineage>
        <taxon>Bacteria</taxon>
        <taxon>Pseudomonadati</taxon>
        <taxon>Pseudomonadota</taxon>
        <taxon>Betaproteobacteria</taxon>
        <taxon>Burkholderiales</taxon>
        <taxon>Burkholderiaceae</taxon>
        <taxon>Ralstonia</taxon>
    </lineage>
</organism>
<dbReference type="AlphaFoldDB" id="C6BRB7"/>
<dbReference type="HOGENOM" id="CLU_1414150_0_0_4"/>
<sequence>MAKRRSMPGHFTTGVLEMSQEKRGRFSPSPFARLKSLSRLLPDDFSPLFPAGFHSDSAVQPIAPHQLQLVASSMQAAQPLYPGRQSEPPVQHQRRVGIRDHPKTPLAIVRFRIAPKRSHTRAFSGVQRHRPSCVWMTRKRVQNSPDRTSSSADLYCALHDPGAICLAALRAKIRPFRQARQVQLDFRDKVCRQHDGLQ</sequence>